<evidence type="ECO:0000313" key="7">
    <source>
        <dbReference type="EMBL" id="SDN16171.1"/>
    </source>
</evidence>
<keyword evidence="8" id="KW-1185">Reference proteome</keyword>
<dbReference type="Gene3D" id="1.10.357.10">
    <property type="entry name" value="Tetracycline Repressor, domain 2"/>
    <property type="match status" value="1"/>
</dbReference>
<dbReference type="PRINTS" id="PR00455">
    <property type="entry name" value="HTHTETR"/>
</dbReference>
<dbReference type="Pfam" id="PF00440">
    <property type="entry name" value="TetR_N"/>
    <property type="match status" value="1"/>
</dbReference>
<dbReference type="RefSeq" id="WP_093783308.1">
    <property type="nucleotide sequence ID" value="NZ_FNIE01000003.1"/>
</dbReference>
<dbReference type="AlphaFoldDB" id="A0A1G9Z5V1"/>
<dbReference type="InterPro" id="IPR025996">
    <property type="entry name" value="MT1864/Rv1816-like_C"/>
</dbReference>
<evidence type="ECO:0000256" key="1">
    <source>
        <dbReference type="ARBA" id="ARBA00023015"/>
    </source>
</evidence>
<reference evidence="7 8" key="1">
    <citation type="submission" date="2016-10" db="EMBL/GenBank/DDBJ databases">
        <authorList>
            <person name="de Groot N.N."/>
        </authorList>
    </citation>
    <scope>NUCLEOTIDE SEQUENCE [LARGE SCALE GENOMIC DNA]</scope>
    <source>
        <strain evidence="7 8">CGMCC 4.2022</strain>
    </source>
</reference>
<accession>A0A1G9Z5V1</accession>
<evidence type="ECO:0000313" key="8">
    <source>
        <dbReference type="Proteomes" id="UP000199341"/>
    </source>
</evidence>
<proteinExistence type="predicted"/>
<gene>
    <name evidence="7" type="ORF">SAMN05216259_1032</name>
</gene>
<dbReference type="OrthoDB" id="8222629at2"/>
<dbReference type="PROSITE" id="PS50977">
    <property type="entry name" value="HTH_TETR_2"/>
    <property type="match status" value="1"/>
</dbReference>
<protein>
    <submittedName>
        <fullName evidence="7">Transcriptional regulator, TetR family</fullName>
    </submittedName>
</protein>
<feature type="DNA-binding region" description="H-T-H motif" evidence="4">
    <location>
        <begin position="44"/>
        <end position="63"/>
    </location>
</feature>
<dbReference type="PANTHER" id="PTHR30055:SF209">
    <property type="entry name" value="POSSIBLE TRANSCRIPTIONAL REGULATORY PROTEIN (PROBABLY TETR-FAMILY)"/>
    <property type="match status" value="1"/>
</dbReference>
<feature type="domain" description="HTH tetR-type" evidence="6">
    <location>
        <begin position="21"/>
        <end position="81"/>
    </location>
</feature>
<name>A0A1G9Z5V1_9ACTN</name>
<dbReference type="GO" id="GO:0000976">
    <property type="term" value="F:transcription cis-regulatory region binding"/>
    <property type="evidence" value="ECO:0007669"/>
    <property type="project" value="TreeGrafter"/>
</dbReference>
<dbReference type="SUPFAM" id="SSF48498">
    <property type="entry name" value="Tetracyclin repressor-like, C-terminal domain"/>
    <property type="match status" value="1"/>
</dbReference>
<evidence type="ECO:0000256" key="5">
    <source>
        <dbReference type="SAM" id="MobiDB-lite"/>
    </source>
</evidence>
<dbReference type="PANTHER" id="PTHR30055">
    <property type="entry name" value="HTH-TYPE TRANSCRIPTIONAL REGULATOR RUTR"/>
    <property type="match status" value="1"/>
</dbReference>
<evidence type="ECO:0000256" key="4">
    <source>
        <dbReference type="PROSITE-ProRule" id="PRU00335"/>
    </source>
</evidence>
<keyword evidence="1" id="KW-0805">Transcription regulation</keyword>
<dbReference type="InterPro" id="IPR001647">
    <property type="entry name" value="HTH_TetR"/>
</dbReference>
<dbReference type="SUPFAM" id="SSF46689">
    <property type="entry name" value="Homeodomain-like"/>
    <property type="match status" value="1"/>
</dbReference>
<feature type="compositionally biased region" description="Basic and acidic residues" evidence="5">
    <location>
        <begin position="11"/>
        <end position="22"/>
    </location>
</feature>
<dbReference type="EMBL" id="FNIE01000003">
    <property type="protein sequence ID" value="SDN16171.1"/>
    <property type="molecule type" value="Genomic_DNA"/>
</dbReference>
<keyword evidence="2 4" id="KW-0238">DNA-binding</keyword>
<dbReference type="InterPro" id="IPR050109">
    <property type="entry name" value="HTH-type_TetR-like_transc_reg"/>
</dbReference>
<dbReference type="STRING" id="310781.SAMN05216259_1032"/>
<dbReference type="GO" id="GO:0003700">
    <property type="term" value="F:DNA-binding transcription factor activity"/>
    <property type="evidence" value="ECO:0007669"/>
    <property type="project" value="TreeGrafter"/>
</dbReference>
<evidence type="ECO:0000256" key="3">
    <source>
        <dbReference type="ARBA" id="ARBA00023163"/>
    </source>
</evidence>
<organism evidence="7 8">
    <name type="scientific">Actinacidiphila guanduensis</name>
    <dbReference type="NCBI Taxonomy" id="310781"/>
    <lineage>
        <taxon>Bacteria</taxon>
        <taxon>Bacillati</taxon>
        <taxon>Actinomycetota</taxon>
        <taxon>Actinomycetes</taxon>
        <taxon>Kitasatosporales</taxon>
        <taxon>Streptomycetaceae</taxon>
        <taxon>Actinacidiphila</taxon>
    </lineage>
</organism>
<evidence type="ECO:0000256" key="2">
    <source>
        <dbReference type="ARBA" id="ARBA00023125"/>
    </source>
</evidence>
<dbReference type="Proteomes" id="UP000199341">
    <property type="component" value="Unassembled WGS sequence"/>
</dbReference>
<dbReference type="InterPro" id="IPR009057">
    <property type="entry name" value="Homeodomain-like_sf"/>
</dbReference>
<evidence type="ECO:0000259" key="6">
    <source>
        <dbReference type="PROSITE" id="PS50977"/>
    </source>
</evidence>
<sequence length="223" mass="23829">MTVTRTPPSGDRPRNKRGEGSKLRGDILDAATRLLVAGGPEAITLRAVARDVGIATTSIYSHFADREEILDAIADQAFTEMAEATGRAMTAEQDPVGALVAGCRAYLRFATDSPQLYTLLFTTALGPSQKSGLRTPKPSQWESESGARLFHNLVDGIQACVDTGFSDSSDAFTSALMVWSALHGYAGLRANLLSVPWPDEEKTLAQLVADLAHLHRTSAIGQS</sequence>
<feature type="region of interest" description="Disordered" evidence="5">
    <location>
        <begin position="1"/>
        <end position="22"/>
    </location>
</feature>
<dbReference type="Pfam" id="PF13305">
    <property type="entry name" value="TetR_C_33"/>
    <property type="match status" value="1"/>
</dbReference>
<dbReference type="InterPro" id="IPR036271">
    <property type="entry name" value="Tet_transcr_reg_TetR-rel_C_sf"/>
</dbReference>
<keyword evidence="3" id="KW-0804">Transcription</keyword>